<gene>
    <name evidence="2" type="ORF">Dacsa_3394</name>
</gene>
<name>K9YZH2_DACS8</name>
<dbReference type="InterPro" id="IPR001646">
    <property type="entry name" value="5peptide_repeat"/>
</dbReference>
<keyword evidence="3" id="KW-1185">Reference proteome</keyword>
<dbReference type="RefSeq" id="WP_015230866.1">
    <property type="nucleotide sequence ID" value="NC_019780.1"/>
</dbReference>
<organism evidence="2 3">
    <name type="scientific">Dactylococcopsis salina (strain PCC 8305)</name>
    <name type="common">Myxobactron salinum</name>
    <dbReference type="NCBI Taxonomy" id="13035"/>
    <lineage>
        <taxon>Bacteria</taxon>
        <taxon>Bacillati</taxon>
        <taxon>Cyanobacteriota</taxon>
        <taxon>Cyanophyceae</taxon>
        <taxon>Nodosilineales</taxon>
        <taxon>Cymatolegaceae</taxon>
        <taxon>Dactylococcopsis</taxon>
    </lineage>
</organism>
<feature type="signal peptide" evidence="1">
    <location>
        <begin position="1"/>
        <end position="25"/>
    </location>
</feature>
<dbReference type="SUPFAM" id="SSF141571">
    <property type="entry name" value="Pentapeptide repeat-like"/>
    <property type="match status" value="1"/>
</dbReference>
<dbReference type="eggNOG" id="COG1357">
    <property type="taxonomic scope" value="Bacteria"/>
</dbReference>
<reference evidence="2" key="1">
    <citation type="submission" date="2012-04" db="EMBL/GenBank/DDBJ databases">
        <title>Finished genome of Dactylococcopsis salina PCC 8305.</title>
        <authorList>
            <consortium name="US DOE Joint Genome Institute"/>
            <person name="Gugger M."/>
            <person name="Coursin T."/>
            <person name="Rippka R."/>
            <person name="Tandeau De Marsac N."/>
            <person name="Huntemann M."/>
            <person name="Wei C.-L."/>
            <person name="Han J."/>
            <person name="Detter J.C."/>
            <person name="Han C."/>
            <person name="Tapia R."/>
            <person name="Daligault H."/>
            <person name="Chen A."/>
            <person name="Krypides N."/>
            <person name="Mavromatis K."/>
            <person name="Markowitz V."/>
            <person name="Szeto E."/>
            <person name="Ivanova N."/>
            <person name="Ovchinnikova G."/>
            <person name="Pagani I."/>
            <person name="Pati A."/>
            <person name="Goodwin L."/>
            <person name="Peters L."/>
            <person name="Pitluck S."/>
            <person name="Woyke T."/>
            <person name="Kerfeld C."/>
        </authorList>
    </citation>
    <scope>NUCLEOTIDE SEQUENCE [LARGE SCALE GENOMIC DNA]</scope>
    <source>
        <strain evidence="2">PCC 8305</strain>
    </source>
</reference>
<dbReference type="OrthoDB" id="7872756at2"/>
<keyword evidence="1" id="KW-0732">Signal</keyword>
<protein>
    <submittedName>
        <fullName evidence="2">Low-complexity protein</fullName>
    </submittedName>
</protein>
<evidence type="ECO:0000313" key="2">
    <source>
        <dbReference type="EMBL" id="AFZ51892.1"/>
    </source>
</evidence>
<accession>K9YZH2</accession>
<evidence type="ECO:0000313" key="3">
    <source>
        <dbReference type="Proteomes" id="UP000010482"/>
    </source>
</evidence>
<feature type="chain" id="PRO_5003938973" evidence="1">
    <location>
        <begin position="26"/>
        <end position="165"/>
    </location>
</feature>
<dbReference type="PANTHER" id="PTHR47200:SF2">
    <property type="entry name" value="THYLAKOID LUMENAL 15 KDA PROTEIN 1, CHLOROPLASTIC"/>
    <property type="match status" value="1"/>
</dbReference>
<dbReference type="EMBL" id="CP003944">
    <property type="protein sequence ID" value="AFZ51892.1"/>
    <property type="molecule type" value="Genomic_DNA"/>
</dbReference>
<dbReference type="STRING" id="13035.Dacsa_3394"/>
<dbReference type="Gene3D" id="2.160.20.80">
    <property type="entry name" value="E3 ubiquitin-protein ligase SopA"/>
    <property type="match status" value="1"/>
</dbReference>
<sequence>MRTIVKLSLIVSAIALFVMSSPVFAATPRAVRSFDEAVQAETEDFSGESLIEAEFYDEELERADFHNANLEAAVFNGANLTNANWQGVNFTNGIAYLTDFTGVDFTNAILTEAMMLRSTFNDATVEGVDFTNAVVDRLQVKRLCERASGVNPTTGVSTRESLGCR</sequence>
<evidence type="ECO:0000256" key="1">
    <source>
        <dbReference type="SAM" id="SignalP"/>
    </source>
</evidence>
<proteinExistence type="predicted"/>
<dbReference type="Pfam" id="PF00805">
    <property type="entry name" value="Pentapeptide"/>
    <property type="match status" value="2"/>
</dbReference>
<dbReference type="AlphaFoldDB" id="K9YZH2"/>
<dbReference type="HOGENOM" id="CLU_066336_3_0_3"/>
<dbReference type="InterPro" id="IPR044213">
    <property type="entry name" value="At2g44920-like"/>
</dbReference>
<dbReference type="KEGG" id="dsl:Dacsa_3394"/>
<dbReference type="Proteomes" id="UP000010482">
    <property type="component" value="Chromosome"/>
</dbReference>
<dbReference type="PANTHER" id="PTHR47200">
    <property type="entry name" value="THYLAKOID LUMENAL 15 KDA PROTEIN 1, CHLOROPLASTIC"/>
    <property type="match status" value="1"/>
</dbReference>